<feature type="binding site" evidence="2">
    <location>
        <begin position="8"/>
        <end position="15"/>
    </location>
    <ligand>
        <name>substrate</name>
    </ligand>
</feature>
<dbReference type="InterPro" id="IPR050275">
    <property type="entry name" value="PGM_Phosphatase"/>
</dbReference>
<dbReference type="PROSITE" id="PS00175">
    <property type="entry name" value="PG_MUTASE"/>
    <property type="match status" value="1"/>
</dbReference>
<dbReference type="OrthoDB" id="4697614at2"/>
<dbReference type="GO" id="GO:0005737">
    <property type="term" value="C:cytoplasm"/>
    <property type="evidence" value="ECO:0007669"/>
    <property type="project" value="TreeGrafter"/>
</dbReference>
<proteinExistence type="predicted"/>
<dbReference type="InterPro" id="IPR001345">
    <property type="entry name" value="PG/BPGM_mutase_AS"/>
</dbReference>
<dbReference type="PANTHER" id="PTHR48100:SF59">
    <property type="entry name" value="ADENOSYLCOBALAMIN_ALPHA-RIBAZOLE PHOSPHATASE"/>
    <property type="match status" value="1"/>
</dbReference>
<feature type="binding site" evidence="2">
    <location>
        <position position="58"/>
    </location>
    <ligand>
        <name>substrate</name>
    </ligand>
</feature>
<evidence type="ECO:0000256" key="2">
    <source>
        <dbReference type="PIRSR" id="PIRSR613078-2"/>
    </source>
</evidence>
<dbReference type="RefSeq" id="WP_135113502.1">
    <property type="nucleotide sequence ID" value="NZ_JADGLL010000006.1"/>
</dbReference>
<dbReference type="Proteomes" id="UP000298358">
    <property type="component" value="Unassembled WGS sequence"/>
</dbReference>
<evidence type="ECO:0000313" key="4">
    <source>
        <dbReference type="Proteomes" id="UP000298358"/>
    </source>
</evidence>
<dbReference type="SUPFAM" id="SSF53254">
    <property type="entry name" value="Phosphoglycerate mutase-like"/>
    <property type="match status" value="1"/>
</dbReference>
<dbReference type="Gene3D" id="3.40.50.1240">
    <property type="entry name" value="Phosphoglycerate mutase-like"/>
    <property type="match status" value="1"/>
</dbReference>
<sequence length="194" mass="20260">MTLLALVRHGQTDWNFDRRIQGRTDIPLNDTGRAQALLAAEALRDGGWTRIASSTLQRASETAQIIADSLGLDAPKTYAGLVERDYGIGEGTLVSDFHARYDTGVAPGGETLEELAERVLAALGEVAADSAGEPTIVVAHGGVIRSLLGIATDGALPRPGERIDNASVTVFRLTSDGLALESASLVAPQADAEA</sequence>
<feature type="binding site" evidence="2">
    <location>
        <begin position="83"/>
        <end position="86"/>
    </location>
    <ligand>
        <name>substrate</name>
    </ligand>
</feature>
<dbReference type="GO" id="GO:0016791">
    <property type="term" value="F:phosphatase activity"/>
    <property type="evidence" value="ECO:0007669"/>
    <property type="project" value="TreeGrafter"/>
</dbReference>
<evidence type="ECO:0000256" key="1">
    <source>
        <dbReference type="PIRSR" id="PIRSR613078-1"/>
    </source>
</evidence>
<evidence type="ECO:0000313" key="3">
    <source>
        <dbReference type="EMBL" id="TFU33663.1"/>
    </source>
</evidence>
<reference evidence="3 4" key="1">
    <citation type="submission" date="2019-03" db="EMBL/GenBank/DDBJ databases">
        <title>Diversity of the mouse oral microbiome.</title>
        <authorList>
            <person name="Joseph S."/>
            <person name="Aduse-Opoku J."/>
            <person name="Curtis M."/>
            <person name="Wade W."/>
            <person name="Hashim A."/>
        </authorList>
    </citation>
    <scope>NUCLEOTIDE SEQUENCE [LARGE SCALE GENOMIC DNA]</scope>
    <source>
        <strain evidence="3 4">P1012</strain>
    </source>
</reference>
<dbReference type="Pfam" id="PF00300">
    <property type="entry name" value="His_Phos_1"/>
    <property type="match status" value="1"/>
</dbReference>
<accession>A0A4Y9FWF4</accession>
<feature type="active site" description="Tele-phosphohistidine intermediate" evidence="1">
    <location>
        <position position="9"/>
    </location>
</feature>
<dbReference type="InterPro" id="IPR029033">
    <property type="entry name" value="His_PPase_superfam"/>
</dbReference>
<dbReference type="PANTHER" id="PTHR48100">
    <property type="entry name" value="BROAD-SPECIFICITY PHOSPHATASE YOR283W-RELATED"/>
    <property type="match status" value="1"/>
</dbReference>
<keyword evidence="4" id="KW-1185">Reference proteome</keyword>
<gene>
    <name evidence="3" type="ORF">E4U02_04205</name>
</gene>
<feature type="active site" description="Proton donor/acceptor" evidence="1">
    <location>
        <position position="83"/>
    </location>
</feature>
<dbReference type="AlphaFoldDB" id="A0A4Y9FWF4"/>
<comment type="caution">
    <text evidence="3">The sequence shown here is derived from an EMBL/GenBank/DDBJ whole genome shotgun (WGS) entry which is preliminary data.</text>
</comment>
<dbReference type="SMART" id="SM00855">
    <property type="entry name" value="PGAM"/>
    <property type="match status" value="1"/>
</dbReference>
<name>A0A4Y9FWF4_9MICO</name>
<dbReference type="InterPro" id="IPR013078">
    <property type="entry name" value="His_Pase_superF_clade-1"/>
</dbReference>
<dbReference type="CDD" id="cd07067">
    <property type="entry name" value="HP_PGM_like"/>
    <property type="match status" value="1"/>
</dbReference>
<organism evidence="3 4">
    <name type="scientific">Microbacterium paludicola</name>
    <dbReference type="NCBI Taxonomy" id="300019"/>
    <lineage>
        <taxon>Bacteria</taxon>
        <taxon>Bacillati</taxon>
        <taxon>Actinomycetota</taxon>
        <taxon>Actinomycetes</taxon>
        <taxon>Micrococcales</taxon>
        <taxon>Microbacteriaceae</taxon>
        <taxon>Microbacterium</taxon>
    </lineage>
</organism>
<protein>
    <submittedName>
        <fullName evidence="3">Histidine phosphatase family protein</fullName>
    </submittedName>
</protein>
<dbReference type="EMBL" id="SPQB01000006">
    <property type="protein sequence ID" value="TFU33663.1"/>
    <property type="molecule type" value="Genomic_DNA"/>
</dbReference>